<keyword evidence="2" id="KW-0808">Transferase</keyword>
<evidence type="ECO:0000313" key="9">
    <source>
        <dbReference type="EMBL" id="CAD9372087.1"/>
    </source>
</evidence>
<evidence type="ECO:0000259" key="8">
    <source>
        <dbReference type="PROSITE" id="PS50011"/>
    </source>
</evidence>
<dbReference type="EMBL" id="HBGR01003389">
    <property type="protein sequence ID" value="CAD9372089.1"/>
    <property type="molecule type" value="Transcribed_RNA"/>
</dbReference>
<feature type="compositionally biased region" description="Polar residues" evidence="7">
    <location>
        <begin position="94"/>
        <end position="110"/>
    </location>
</feature>
<accession>A0A6U0AHM9</accession>
<evidence type="ECO:0000256" key="3">
    <source>
        <dbReference type="ARBA" id="ARBA00022741"/>
    </source>
</evidence>
<proteinExistence type="predicted"/>
<protein>
    <recommendedName>
        <fullName evidence="8">Protein kinase domain-containing protein</fullName>
    </recommendedName>
</protein>
<dbReference type="PROSITE" id="PS50011">
    <property type="entry name" value="PROTEIN_KINASE_DOM"/>
    <property type="match status" value="1"/>
</dbReference>
<feature type="compositionally biased region" description="Low complexity" evidence="7">
    <location>
        <begin position="56"/>
        <end position="74"/>
    </location>
</feature>
<dbReference type="EMBL" id="HBGR01003388">
    <property type="protein sequence ID" value="CAD9372087.1"/>
    <property type="molecule type" value="Transcribed_RNA"/>
</dbReference>
<evidence type="ECO:0000256" key="5">
    <source>
        <dbReference type="ARBA" id="ARBA00022840"/>
    </source>
</evidence>
<feature type="domain" description="Protein kinase" evidence="8">
    <location>
        <begin position="253"/>
        <end position="413"/>
    </location>
</feature>
<evidence type="ECO:0000256" key="7">
    <source>
        <dbReference type="SAM" id="MobiDB-lite"/>
    </source>
</evidence>
<evidence type="ECO:0000256" key="1">
    <source>
        <dbReference type="ARBA" id="ARBA00022527"/>
    </source>
</evidence>
<evidence type="ECO:0000313" key="10">
    <source>
        <dbReference type="EMBL" id="CAD9372089.1"/>
    </source>
</evidence>
<dbReference type="GO" id="GO:0005524">
    <property type="term" value="F:ATP binding"/>
    <property type="evidence" value="ECO:0007669"/>
    <property type="project" value="UniProtKB-UniRule"/>
</dbReference>
<evidence type="ECO:0000256" key="2">
    <source>
        <dbReference type="ARBA" id="ARBA00022679"/>
    </source>
</evidence>
<keyword evidence="3 6" id="KW-0547">Nucleotide-binding</keyword>
<name>A0A6U0AHM9_9CHLO</name>
<feature type="region of interest" description="Disordered" evidence="7">
    <location>
        <begin position="38"/>
        <end position="116"/>
    </location>
</feature>
<keyword evidence="5 6" id="KW-0067">ATP-binding</keyword>
<feature type="compositionally biased region" description="Low complexity" evidence="7">
    <location>
        <begin position="145"/>
        <end position="165"/>
    </location>
</feature>
<dbReference type="GO" id="GO:0004674">
    <property type="term" value="F:protein serine/threonine kinase activity"/>
    <property type="evidence" value="ECO:0007669"/>
    <property type="project" value="UniProtKB-KW"/>
</dbReference>
<dbReference type="SUPFAM" id="SSF56112">
    <property type="entry name" value="Protein kinase-like (PK-like)"/>
    <property type="match status" value="1"/>
</dbReference>
<keyword evidence="1" id="KW-0723">Serine/threonine-protein kinase</keyword>
<evidence type="ECO:0000256" key="6">
    <source>
        <dbReference type="PROSITE-ProRule" id="PRU10141"/>
    </source>
</evidence>
<feature type="compositionally biased region" description="Polar residues" evidence="7">
    <location>
        <begin position="75"/>
        <end position="84"/>
    </location>
</feature>
<feature type="region of interest" description="Disordered" evidence="7">
    <location>
        <begin position="138"/>
        <end position="246"/>
    </location>
</feature>
<reference evidence="9" key="1">
    <citation type="submission" date="2021-01" db="EMBL/GenBank/DDBJ databases">
        <authorList>
            <person name="Corre E."/>
            <person name="Pelletier E."/>
            <person name="Niang G."/>
            <person name="Scheremetjew M."/>
            <person name="Finn R."/>
            <person name="Kale V."/>
            <person name="Holt S."/>
            <person name="Cochrane G."/>
            <person name="Meng A."/>
            <person name="Brown T."/>
            <person name="Cohen L."/>
        </authorList>
    </citation>
    <scope>NUCLEOTIDE SEQUENCE</scope>
    <source>
        <strain evidence="9">RCC733</strain>
    </source>
</reference>
<feature type="binding site" evidence="6">
    <location>
        <position position="282"/>
    </location>
    <ligand>
        <name>ATP</name>
        <dbReference type="ChEBI" id="CHEBI:30616"/>
    </ligand>
</feature>
<sequence length="413" mass="43643">MNPSAVPFVPTWLRNNNASASPSNNNLDVSDDSRVQFEFEDDGGFGGGQAREARAYSHASSSSSLTGSRDGTSTPNQGFGSPVQTAFAGLSLRGSGSQPTTPSRRTNSAQPYLPYGDSKPMLIKTKSMTDAAALHNLVGPSSMQTPPLSTSGSSLTEALRGAPGLAPAPAPSSPARGLAASVDDDDLNDAGGAVDAQRTAVEVEEEAAAPAVASTDDEVADALDDVPAPTTSSSPPRTTLRIDPNKPVGPDDFEVLCVVGQGAFGKVFQVRRIGDGRIYAMKVMRKDRIISRMQGYFDDAAAAAAVRLLLLLRLRLSTSSTSCALLSARQGQQKLLSRLCTRAESKHGPTGKLACLAETLENAELRIARRRYAKQCDRDANHVERRHEWRGANLHNVHAALVACTKRVTCGDT</sequence>
<dbReference type="InterPro" id="IPR017441">
    <property type="entry name" value="Protein_kinase_ATP_BS"/>
</dbReference>
<dbReference type="PANTHER" id="PTHR24351">
    <property type="entry name" value="RIBOSOMAL PROTEIN S6 KINASE"/>
    <property type="match status" value="1"/>
</dbReference>
<dbReference type="InterPro" id="IPR011009">
    <property type="entry name" value="Kinase-like_dom_sf"/>
</dbReference>
<feature type="compositionally biased region" description="Acidic residues" evidence="7">
    <location>
        <begin position="215"/>
        <end position="224"/>
    </location>
</feature>
<keyword evidence="4" id="KW-0418">Kinase</keyword>
<dbReference type="Gene3D" id="3.30.200.20">
    <property type="entry name" value="Phosphorylase Kinase, domain 1"/>
    <property type="match status" value="1"/>
</dbReference>
<dbReference type="AlphaFoldDB" id="A0A6U0AHM9"/>
<feature type="compositionally biased region" description="Low complexity" evidence="7">
    <location>
        <begin position="227"/>
        <end position="239"/>
    </location>
</feature>
<dbReference type="PROSITE" id="PS00107">
    <property type="entry name" value="PROTEIN_KINASE_ATP"/>
    <property type="match status" value="1"/>
</dbReference>
<organism evidence="9">
    <name type="scientific">Pycnococcus provasolii</name>
    <dbReference type="NCBI Taxonomy" id="41880"/>
    <lineage>
        <taxon>Eukaryota</taxon>
        <taxon>Viridiplantae</taxon>
        <taxon>Chlorophyta</taxon>
        <taxon>Pseudoscourfieldiophyceae</taxon>
        <taxon>Pseudoscourfieldiales</taxon>
        <taxon>Pycnococcaceae</taxon>
        <taxon>Pycnococcus</taxon>
    </lineage>
</organism>
<evidence type="ECO:0000256" key="4">
    <source>
        <dbReference type="ARBA" id="ARBA00022777"/>
    </source>
</evidence>
<gene>
    <name evidence="9" type="ORF">PPRO1471_LOCUS2246</name>
    <name evidence="10" type="ORF">PPRO1471_LOCUS2247</name>
</gene>
<dbReference type="InterPro" id="IPR000719">
    <property type="entry name" value="Prot_kinase_dom"/>
</dbReference>